<evidence type="ECO:0000313" key="2">
    <source>
        <dbReference type="EMBL" id="KTD19263.1"/>
    </source>
</evidence>
<accession>A0A0W0VGN2</accession>
<evidence type="ECO:0000313" key="3">
    <source>
        <dbReference type="Proteomes" id="UP000054869"/>
    </source>
</evidence>
<proteinExistence type="predicted"/>
<keyword evidence="3" id="KW-1185">Reference proteome</keyword>
<organism evidence="2 3">
    <name type="scientific">Legionella lansingensis</name>
    <dbReference type="NCBI Taxonomy" id="45067"/>
    <lineage>
        <taxon>Bacteria</taxon>
        <taxon>Pseudomonadati</taxon>
        <taxon>Pseudomonadota</taxon>
        <taxon>Gammaproteobacteria</taxon>
        <taxon>Legionellales</taxon>
        <taxon>Legionellaceae</taxon>
        <taxon>Legionella</taxon>
    </lineage>
</organism>
<protein>
    <submittedName>
        <fullName evidence="2">Uncharacterized protein</fullName>
    </submittedName>
</protein>
<dbReference type="STRING" id="45067.Llan_2115"/>
<reference evidence="2 3" key="1">
    <citation type="submission" date="2015-11" db="EMBL/GenBank/DDBJ databases">
        <title>Genomic analysis of 38 Legionella species identifies large and diverse effector repertoires.</title>
        <authorList>
            <person name="Burstein D."/>
            <person name="Amaro F."/>
            <person name="Zusman T."/>
            <person name="Lifshitz Z."/>
            <person name="Cohen O."/>
            <person name="Gilbert J.A."/>
            <person name="Pupko T."/>
            <person name="Shuman H.A."/>
            <person name="Segal G."/>
        </authorList>
    </citation>
    <scope>NUCLEOTIDE SEQUENCE [LARGE SCALE GENOMIC DNA]</scope>
    <source>
        <strain evidence="2 3">ATCC 49751</strain>
    </source>
</reference>
<sequence length="104" mass="12939">MNSCSVKKLRLLPIIVVSALLFLAMAFATTAQAKKYYVYDRYYPYHYHYDRYYPYRYYYAPWRYHRGAYWTGWRSYYYRHGYRCQRSCLINWNGVVIRCAKRCI</sequence>
<gene>
    <name evidence="2" type="ORF">Llan_2115</name>
</gene>
<name>A0A0W0VGN2_9GAMM</name>
<feature type="signal peptide" evidence="1">
    <location>
        <begin position="1"/>
        <end position="33"/>
    </location>
</feature>
<dbReference type="AlphaFoldDB" id="A0A0W0VGN2"/>
<dbReference type="PATRIC" id="fig|45067.4.peg.2223"/>
<comment type="caution">
    <text evidence="2">The sequence shown here is derived from an EMBL/GenBank/DDBJ whole genome shotgun (WGS) entry which is preliminary data.</text>
</comment>
<dbReference type="RefSeq" id="WP_035915413.1">
    <property type="nucleotide sequence ID" value="NZ_CAAAJD010000010.1"/>
</dbReference>
<dbReference type="EMBL" id="LNYI01000053">
    <property type="protein sequence ID" value="KTD19263.1"/>
    <property type="molecule type" value="Genomic_DNA"/>
</dbReference>
<keyword evidence="1" id="KW-0732">Signal</keyword>
<feature type="chain" id="PRO_5006914789" evidence="1">
    <location>
        <begin position="34"/>
        <end position="104"/>
    </location>
</feature>
<evidence type="ECO:0000256" key="1">
    <source>
        <dbReference type="SAM" id="SignalP"/>
    </source>
</evidence>
<dbReference type="Proteomes" id="UP000054869">
    <property type="component" value="Unassembled WGS sequence"/>
</dbReference>
<dbReference type="OrthoDB" id="5653145at2"/>